<accession>A0A182QD34</accession>
<sequence length="313" mass="33513">MLTGTSNESPRGRPVAGGEEISPATRRTKSFDDQAWKVHDETVNLSANISAISTTALAIRAPPELDYDLESLTGSREPRSRSSALAEVLVVAGGAENSTGSDAHCSSLSRGEVRKSRSKMKSYLKRCKDVLISGVVGGHGPGGADGQQHQQQQDVVVYHAHGDDSQPNSTSCWYLDDHLMELRPEDNREPYSSLASARLKLESEEARMARECKANADSCADGENIPTVTVTTAVTNTASCSTAKIGGDQLECNTEEAFSGAAILELGTKGIHHRHLPPPPPPPPPISRCAVVPFCASLTAPFRSDRIDRNRKS</sequence>
<dbReference type="EMBL" id="AXCN02000494">
    <property type="status" value="NOT_ANNOTATED_CDS"/>
    <property type="molecule type" value="Genomic_DNA"/>
</dbReference>
<proteinExistence type="predicted"/>
<feature type="region of interest" description="Disordered" evidence="1">
    <location>
        <begin position="1"/>
        <end position="33"/>
    </location>
</feature>
<reference evidence="3" key="1">
    <citation type="submission" date="2014-01" db="EMBL/GenBank/DDBJ databases">
        <title>The Genome Sequence of Anopheles farauti FAR1 (V2).</title>
        <authorList>
            <consortium name="The Broad Institute Genomics Platform"/>
            <person name="Neafsey D.E."/>
            <person name="Besansky N."/>
            <person name="Howell P."/>
            <person name="Walton C."/>
            <person name="Young S.K."/>
            <person name="Zeng Q."/>
            <person name="Gargeya S."/>
            <person name="Fitzgerald M."/>
            <person name="Haas B."/>
            <person name="Abouelleil A."/>
            <person name="Allen A.W."/>
            <person name="Alvarado L."/>
            <person name="Arachchi H.M."/>
            <person name="Berlin A.M."/>
            <person name="Chapman S.B."/>
            <person name="Gainer-Dewar J."/>
            <person name="Goldberg J."/>
            <person name="Griggs A."/>
            <person name="Gujja S."/>
            <person name="Hansen M."/>
            <person name="Howarth C."/>
            <person name="Imamovic A."/>
            <person name="Ireland A."/>
            <person name="Larimer J."/>
            <person name="McCowan C."/>
            <person name="Murphy C."/>
            <person name="Pearson M."/>
            <person name="Poon T.W."/>
            <person name="Priest M."/>
            <person name="Roberts A."/>
            <person name="Saif S."/>
            <person name="Shea T."/>
            <person name="Sisk P."/>
            <person name="Sykes S."/>
            <person name="Wortman J."/>
            <person name="Nusbaum C."/>
            <person name="Birren B."/>
        </authorList>
    </citation>
    <scope>NUCLEOTIDE SEQUENCE [LARGE SCALE GENOMIC DNA]</scope>
    <source>
        <strain evidence="3">FAR1</strain>
    </source>
</reference>
<evidence type="ECO:0000313" key="3">
    <source>
        <dbReference type="Proteomes" id="UP000075886"/>
    </source>
</evidence>
<dbReference type="EnsemblMetazoa" id="AFAF007751-RA">
    <property type="protein sequence ID" value="AFAF007751-PA"/>
    <property type="gene ID" value="AFAF007751"/>
</dbReference>
<dbReference type="VEuPathDB" id="VectorBase:AFAF007751"/>
<evidence type="ECO:0000313" key="2">
    <source>
        <dbReference type="EnsemblMetazoa" id="AFAF007751-PA"/>
    </source>
</evidence>
<dbReference type="EMBL" id="AXCN02000493">
    <property type="status" value="NOT_ANNOTATED_CDS"/>
    <property type="molecule type" value="Genomic_DNA"/>
</dbReference>
<name>A0A182QD34_9DIPT</name>
<dbReference type="AlphaFoldDB" id="A0A182QD34"/>
<dbReference type="Proteomes" id="UP000075886">
    <property type="component" value="Unassembled WGS sequence"/>
</dbReference>
<keyword evidence="3" id="KW-1185">Reference proteome</keyword>
<organism evidence="2 3">
    <name type="scientific">Anopheles farauti</name>
    <dbReference type="NCBI Taxonomy" id="69004"/>
    <lineage>
        <taxon>Eukaryota</taxon>
        <taxon>Metazoa</taxon>
        <taxon>Ecdysozoa</taxon>
        <taxon>Arthropoda</taxon>
        <taxon>Hexapoda</taxon>
        <taxon>Insecta</taxon>
        <taxon>Pterygota</taxon>
        <taxon>Neoptera</taxon>
        <taxon>Endopterygota</taxon>
        <taxon>Diptera</taxon>
        <taxon>Nematocera</taxon>
        <taxon>Culicoidea</taxon>
        <taxon>Culicidae</taxon>
        <taxon>Anophelinae</taxon>
        <taxon>Anopheles</taxon>
    </lineage>
</organism>
<reference evidence="2" key="2">
    <citation type="submission" date="2020-05" db="UniProtKB">
        <authorList>
            <consortium name="EnsemblMetazoa"/>
        </authorList>
    </citation>
    <scope>IDENTIFICATION</scope>
    <source>
        <strain evidence="2">FAR1</strain>
    </source>
</reference>
<protein>
    <submittedName>
        <fullName evidence="2">Uncharacterized protein</fullName>
    </submittedName>
</protein>
<evidence type="ECO:0000256" key="1">
    <source>
        <dbReference type="SAM" id="MobiDB-lite"/>
    </source>
</evidence>